<keyword evidence="2 5" id="KW-0689">Ribosomal protein</keyword>
<dbReference type="GO" id="GO:0005840">
    <property type="term" value="C:ribosome"/>
    <property type="evidence" value="ECO:0007669"/>
    <property type="project" value="UniProtKB-KW"/>
</dbReference>
<comment type="function">
    <text evidence="5">One of two assembly initiator proteins, it binds directly to the 5'-end of the 23S rRNA, where it nucleates assembly of the 50S subunit.</text>
</comment>
<name>A0A518CR99_9PLAN</name>
<dbReference type="InterPro" id="IPR057264">
    <property type="entry name" value="Ribosomal_uL24_C"/>
</dbReference>
<dbReference type="HAMAP" id="MF_01326_B">
    <property type="entry name" value="Ribosomal_uL24_B"/>
    <property type="match status" value="1"/>
</dbReference>
<evidence type="ECO:0000256" key="2">
    <source>
        <dbReference type="ARBA" id="ARBA00022980"/>
    </source>
</evidence>
<feature type="domain" description="Large ribosomal subunit protein uL24 C-terminal" evidence="6">
    <location>
        <begin position="39"/>
        <end position="104"/>
    </location>
</feature>
<dbReference type="InterPro" id="IPR003256">
    <property type="entry name" value="Ribosomal_uL24"/>
</dbReference>
<dbReference type="InterPro" id="IPR008991">
    <property type="entry name" value="Translation_prot_SH3-like_sf"/>
</dbReference>
<evidence type="ECO:0000256" key="3">
    <source>
        <dbReference type="ARBA" id="ARBA00023274"/>
    </source>
</evidence>
<dbReference type="Gene3D" id="2.30.30.30">
    <property type="match status" value="1"/>
</dbReference>
<evidence type="ECO:0000256" key="1">
    <source>
        <dbReference type="ARBA" id="ARBA00010618"/>
    </source>
</evidence>
<proteinExistence type="inferred from homology"/>
<dbReference type="Pfam" id="PF17136">
    <property type="entry name" value="ribosomal_L24"/>
    <property type="match status" value="1"/>
</dbReference>
<dbReference type="Proteomes" id="UP000317178">
    <property type="component" value="Chromosome"/>
</dbReference>
<dbReference type="InterPro" id="IPR014722">
    <property type="entry name" value="Rib_uL2_dom2"/>
</dbReference>
<comment type="similarity">
    <text evidence="1 5">Belongs to the universal ribosomal protein uL24 family.</text>
</comment>
<dbReference type="GO" id="GO:1990904">
    <property type="term" value="C:ribonucleoprotein complex"/>
    <property type="evidence" value="ECO:0007669"/>
    <property type="project" value="UniProtKB-KW"/>
</dbReference>
<dbReference type="InterPro" id="IPR041988">
    <property type="entry name" value="Ribosomal_uL24_KOW"/>
</dbReference>
<organism evidence="7 8">
    <name type="scientific">Polystyrenella longa</name>
    <dbReference type="NCBI Taxonomy" id="2528007"/>
    <lineage>
        <taxon>Bacteria</taxon>
        <taxon>Pseudomonadati</taxon>
        <taxon>Planctomycetota</taxon>
        <taxon>Planctomycetia</taxon>
        <taxon>Planctomycetales</taxon>
        <taxon>Planctomycetaceae</taxon>
        <taxon>Polystyrenella</taxon>
    </lineage>
</organism>
<keyword evidence="5" id="KW-0694">RNA-binding</keyword>
<reference evidence="7 8" key="1">
    <citation type="submission" date="2019-02" db="EMBL/GenBank/DDBJ databases">
        <title>Deep-cultivation of Planctomycetes and their phenomic and genomic characterization uncovers novel biology.</title>
        <authorList>
            <person name="Wiegand S."/>
            <person name="Jogler M."/>
            <person name="Boedeker C."/>
            <person name="Pinto D."/>
            <person name="Vollmers J."/>
            <person name="Rivas-Marin E."/>
            <person name="Kohn T."/>
            <person name="Peeters S.H."/>
            <person name="Heuer A."/>
            <person name="Rast P."/>
            <person name="Oberbeckmann S."/>
            <person name="Bunk B."/>
            <person name="Jeske O."/>
            <person name="Meyerdierks A."/>
            <person name="Storesund J.E."/>
            <person name="Kallscheuer N."/>
            <person name="Luecker S."/>
            <person name="Lage O.M."/>
            <person name="Pohl T."/>
            <person name="Merkel B.J."/>
            <person name="Hornburger P."/>
            <person name="Mueller R.-W."/>
            <person name="Bruemmer F."/>
            <person name="Labrenz M."/>
            <person name="Spormann A.M."/>
            <person name="Op den Camp H."/>
            <person name="Overmann J."/>
            <person name="Amann R."/>
            <person name="Jetten M.S.M."/>
            <person name="Mascher T."/>
            <person name="Medema M.H."/>
            <person name="Devos D.P."/>
            <person name="Kaster A.-K."/>
            <person name="Ovreas L."/>
            <person name="Rohde M."/>
            <person name="Galperin M.Y."/>
            <person name="Jogler C."/>
        </authorList>
    </citation>
    <scope>NUCLEOTIDE SEQUENCE [LARGE SCALE GENOMIC DNA]</scope>
    <source>
        <strain evidence="7 8">Pla110</strain>
    </source>
</reference>
<evidence type="ECO:0000313" key="7">
    <source>
        <dbReference type="EMBL" id="QDU81738.1"/>
    </source>
</evidence>
<evidence type="ECO:0000313" key="8">
    <source>
        <dbReference type="Proteomes" id="UP000317178"/>
    </source>
</evidence>
<keyword evidence="8" id="KW-1185">Reference proteome</keyword>
<gene>
    <name evidence="5 7" type="primary">rplX</name>
    <name evidence="7" type="ORF">Pla110_34830</name>
</gene>
<evidence type="ECO:0000256" key="4">
    <source>
        <dbReference type="ARBA" id="ARBA00035206"/>
    </source>
</evidence>
<comment type="subunit">
    <text evidence="5">Part of the 50S ribosomal subunit.</text>
</comment>
<dbReference type="NCBIfam" id="TIGR01079">
    <property type="entry name" value="rplX_bact"/>
    <property type="match status" value="1"/>
</dbReference>
<dbReference type="SUPFAM" id="SSF50104">
    <property type="entry name" value="Translation proteins SH3-like domain"/>
    <property type="match status" value="1"/>
</dbReference>
<sequence>MKIQRGDSVLVISGNDAGSTPRQVVQVLDGGKKVVLEGVNRVFKHVRRGHPKSPQGGRLQIELPVDSSNVKFYCSSCSKGTRVGYRFRDDGSKERFCKGCSTSINTISPAKAAHAAK</sequence>
<dbReference type="OrthoDB" id="9807419at2"/>
<dbReference type="CDD" id="cd06089">
    <property type="entry name" value="KOW_RPL26"/>
    <property type="match status" value="1"/>
</dbReference>
<dbReference type="GO" id="GO:0003735">
    <property type="term" value="F:structural constituent of ribosome"/>
    <property type="evidence" value="ECO:0007669"/>
    <property type="project" value="InterPro"/>
</dbReference>
<keyword evidence="3 5" id="KW-0687">Ribonucleoprotein</keyword>
<dbReference type="EMBL" id="CP036281">
    <property type="protein sequence ID" value="QDU81738.1"/>
    <property type="molecule type" value="Genomic_DNA"/>
</dbReference>
<dbReference type="PANTHER" id="PTHR12903">
    <property type="entry name" value="MITOCHONDRIAL RIBOSOMAL PROTEIN L24"/>
    <property type="match status" value="1"/>
</dbReference>
<accession>A0A518CR99</accession>
<evidence type="ECO:0000259" key="6">
    <source>
        <dbReference type="Pfam" id="PF17136"/>
    </source>
</evidence>
<comment type="function">
    <text evidence="5">One of the proteins that surrounds the polypeptide exit tunnel on the outside of the subunit.</text>
</comment>
<dbReference type="GO" id="GO:0006412">
    <property type="term" value="P:translation"/>
    <property type="evidence" value="ECO:0007669"/>
    <property type="project" value="UniProtKB-UniRule"/>
</dbReference>
<protein>
    <recommendedName>
        <fullName evidence="4 5">Large ribosomal subunit protein uL24</fullName>
    </recommendedName>
</protein>
<dbReference type="KEGG" id="plon:Pla110_34830"/>
<dbReference type="GO" id="GO:0019843">
    <property type="term" value="F:rRNA binding"/>
    <property type="evidence" value="ECO:0007669"/>
    <property type="project" value="UniProtKB-UniRule"/>
</dbReference>
<evidence type="ECO:0000256" key="5">
    <source>
        <dbReference type="HAMAP-Rule" id="MF_01326"/>
    </source>
</evidence>
<dbReference type="AlphaFoldDB" id="A0A518CR99"/>
<dbReference type="RefSeq" id="WP_144997334.1">
    <property type="nucleotide sequence ID" value="NZ_CP036281.1"/>
</dbReference>
<keyword evidence="5" id="KW-0699">rRNA-binding</keyword>